<gene>
    <name evidence="2" type="ORF">SAMN05443549_10192</name>
</gene>
<evidence type="ECO:0000313" key="2">
    <source>
        <dbReference type="EMBL" id="SHF71083.1"/>
    </source>
</evidence>
<keyword evidence="1" id="KW-0812">Transmembrane</keyword>
<dbReference type="RefSeq" id="WP_073367103.1">
    <property type="nucleotide sequence ID" value="NZ_FQWB01000001.1"/>
</dbReference>
<feature type="transmembrane region" description="Helical" evidence="1">
    <location>
        <begin position="60"/>
        <end position="80"/>
    </location>
</feature>
<evidence type="ECO:0000256" key="1">
    <source>
        <dbReference type="SAM" id="Phobius"/>
    </source>
</evidence>
<keyword evidence="1" id="KW-0472">Membrane</keyword>
<reference evidence="3" key="1">
    <citation type="submission" date="2016-11" db="EMBL/GenBank/DDBJ databases">
        <authorList>
            <person name="Varghese N."/>
            <person name="Submissions S."/>
        </authorList>
    </citation>
    <scope>NUCLEOTIDE SEQUENCE [LARGE SCALE GENOMIC DNA]</scope>
    <source>
        <strain evidence="3">DSM 19978</strain>
    </source>
</reference>
<dbReference type="Proteomes" id="UP000184516">
    <property type="component" value="Unassembled WGS sequence"/>
</dbReference>
<proteinExistence type="predicted"/>
<dbReference type="EMBL" id="FQWB01000001">
    <property type="protein sequence ID" value="SHF71083.1"/>
    <property type="molecule type" value="Genomic_DNA"/>
</dbReference>
<name>A0A1M5DVQ3_9FLAO</name>
<accession>A0A1M5DVQ3</accession>
<evidence type="ECO:0000313" key="3">
    <source>
        <dbReference type="Proteomes" id="UP000184516"/>
    </source>
</evidence>
<dbReference type="STRING" id="468056.SAMN05443549_10192"/>
<feature type="transmembrane region" description="Helical" evidence="1">
    <location>
        <begin position="20"/>
        <end position="45"/>
    </location>
</feature>
<keyword evidence="1" id="KW-1133">Transmembrane helix</keyword>
<organism evidence="2 3">
    <name type="scientific">Flavobacterium fluvii</name>
    <dbReference type="NCBI Taxonomy" id="468056"/>
    <lineage>
        <taxon>Bacteria</taxon>
        <taxon>Pseudomonadati</taxon>
        <taxon>Bacteroidota</taxon>
        <taxon>Flavobacteriia</taxon>
        <taxon>Flavobacteriales</taxon>
        <taxon>Flavobacteriaceae</taxon>
        <taxon>Flavobacterium</taxon>
    </lineage>
</organism>
<dbReference type="OrthoDB" id="678747at2"/>
<protein>
    <submittedName>
        <fullName evidence="2">Uncharacterized protein</fullName>
    </submittedName>
</protein>
<sequence>MFSIENRTKSKEQKGYRVRVFFYILFSMFFSLSANAQCAMCRAALETEGNTAKAQAVNDGIVYLMVIPYLLVAGIGYYIYRMRKQKKQ</sequence>
<dbReference type="AlphaFoldDB" id="A0A1M5DVQ3"/>
<keyword evidence="3" id="KW-1185">Reference proteome</keyword>